<dbReference type="SUPFAM" id="SSF52091">
    <property type="entry name" value="SpoIIaa-like"/>
    <property type="match status" value="1"/>
</dbReference>
<dbReference type="RefSeq" id="WP_323741800.1">
    <property type="nucleotide sequence ID" value="NZ_WJNH01000001.1"/>
</dbReference>
<dbReference type="AlphaFoldDB" id="A0A6G1X2I7"/>
<dbReference type="Pfam" id="PF01740">
    <property type="entry name" value="STAS"/>
    <property type="match status" value="1"/>
</dbReference>
<dbReference type="EMBL" id="WJNH01000001">
    <property type="protein sequence ID" value="MRG85038.1"/>
    <property type="molecule type" value="Genomic_DNA"/>
</dbReference>
<accession>A0A6G1X2I7</accession>
<dbReference type="GO" id="GO:0043856">
    <property type="term" value="F:anti-sigma factor antagonist activity"/>
    <property type="evidence" value="ECO:0007669"/>
    <property type="project" value="TreeGrafter"/>
</dbReference>
<comment type="caution">
    <text evidence="2">The sequence shown here is derived from an EMBL/GenBank/DDBJ whole genome shotgun (WGS) entry which is preliminary data.</text>
</comment>
<dbReference type="InterPro" id="IPR036513">
    <property type="entry name" value="STAS_dom_sf"/>
</dbReference>
<protein>
    <submittedName>
        <fullName evidence="2">STAS domain-containing protein</fullName>
    </submittedName>
</protein>
<dbReference type="InterPro" id="IPR002645">
    <property type="entry name" value="STAS_dom"/>
</dbReference>
<dbReference type="Proteomes" id="UP000480185">
    <property type="component" value="Unassembled WGS sequence"/>
</dbReference>
<reference evidence="2 3" key="1">
    <citation type="submission" date="2019-11" db="EMBL/GenBank/DDBJ databases">
        <authorList>
            <person name="Li J."/>
        </authorList>
    </citation>
    <scope>NUCLEOTIDE SEQUENCE [LARGE SCALE GENOMIC DNA]</scope>
    <source>
        <strain evidence="2 3">J4</strain>
    </source>
</reference>
<dbReference type="PROSITE" id="PS50801">
    <property type="entry name" value="STAS"/>
    <property type="match status" value="1"/>
</dbReference>
<organism evidence="2 3">
    <name type="scientific">Salinibacillus xinjiangensis</name>
    <dbReference type="NCBI Taxonomy" id="1229268"/>
    <lineage>
        <taxon>Bacteria</taxon>
        <taxon>Bacillati</taxon>
        <taxon>Bacillota</taxon>
        <taxon>Bacilli</taxon>
        <taxon>Bacillales</taxon>
        <taxon>Bacillaceae</taxon>
        <taxon>Salinibacillus</taxon>
    </lineage>
</organism>
<name>A0A6G1X2I7_9BACI</name>
<keyword evidence="3" id="KW-1185">Reference proteome</keyword>
<gene>
    <name evidence="2" type="ORF">GH754_01705</name>
</gene>
<evidence type="ECO:0000313" key="3">
    <source>
        <dbReference type="Proteomes" id="UP000480185"/>
    </source>
</evidence>
<evidence type="ECO:0000313" key="2">
    <source>
        <dbReference type="EMBL" id="MRG85038.1"/>
    </source>
</evidence>
<dbReference type="PANTHER" id="PTHR33495">
    <property type="entry name" value="ANTI-SIGMA FACTOR ANTAGONIST TM_1081-RELATED-RELATED"/>
    <property type="match status" value="1"/>
</dbReference>
<evidence type="ECO:0000259" key="1">
    <source>
        <dbReference type="PROSITE" id="PS50801"/>
    </source>
</evidence>
<dbReference type="CDD" id="cd07043">
    <property type="entry name" value="STAS_anti-anti-sigma_factors"/>
    <property type="match status" value="1"/>
</dbReference>
<dbReference type="Gene3D" id="3.30.750.24">
    <property type="entry name" value="STAS domain"/>
    <property type="match status" value="1"/>
</dbReference>
<sequence length="108" mass="12045">MKDTVEVKKEIDDNQCILHVSGVLDYSTMEPFIEEIQSIEEGIAKVVVHFGGLEFIDSTGIGSIINLVHEANTKKFEVELDGINEEIQELFETIGVFEIMDSIQKGGE</sequence>
<proteinExistence type="predicted"/>
<feature type="domain" description="STAS" evidence="1">
    <location>
        <begin position="5"/>
        <end position="108"/>
    </location>
</feature>